<accession>A0A4R2J5K5</accession>
<dbReference type="InterPro" id="IPR057972">
    <property type="entry name" value="Terminase_7"/>
</dbReference>
<evidence type="ECO:0000313" key="2">
    <source>
        <dbReference type="EMBL" id="TCO54153.1"/>
    </source>
</evidence>
<dbReference type="Pfam" id="PF25673">
    <property type="entry name" value="Terminase_7"/>
    <property type="match status" value="1"/>
</dbReference>
<proteinExistence type="predicted"/>
<dbReference type="Proteomes" id="UP000295680">
    <property type="component" value="Unassembled WGS sequence"/>
</dbReference>
<evidence type="ECO:0000313" key="3">
    <source>
        <dbReference type="Proteomes" id="UP000295680"/>
    </source>
</evidence>
<dbReference type="OrthoDB" id="3233083at2"/>
<dbReference type="RefSeq" id="WP_132123147.1">
    <property type="nucleotide sequence ID" value="NZ_SLWS01000009.1"/>
</dbReference>
<feature type="compositionally biased region" description="Basic residues" evidence="1">
    <location>
        <begin position="120"/>
        <end position="132"/>
    </location>
</feature>
<organism evidence="2 3">
    <name type="scientific">Actinocrispum wychmicini</name>
    <dbReference type="NCBI Taxonomy" id="1213861"/>
    <lineage>
        <taxon>Bacteria</taxon>
        <taxon>Bacillati</taxon>
        <taxon>Actinomycetota</taxon>
        <taxon>Actinomycetes</taxon>
        <taxon>Pseudonocardiales</taxon>
        <taxon>Pseudonocardiaceae</taxon>
        <taxon>Actinocrispum</taxon>
    </lineage>
</organism>
<reference evidence="2 3" key="1">
    <citation type="submission" date="2019-03" db="EMBL/GenBank/DDBJ databases">
        <title>Genomic Encyclopedia of Type Strains, Phase IV (KMG-IV): sequencing the most valuable type-strain genomes for metagenomic binning, comparative biology and taxonomic classification.</title>
        <authorList>
            <person name="Goeker M."/>
        </authorList>
    </citation>
    <scope>NUCLEOTIDE SEQUENCE [LARGE SCALE GENOMIC DNA]</scope>
    <source>
        <strain evidence="2 3">DSM 45934</strain>
    </source>
</reference>
<keyword evidence="3" id="KW-1185">Reference proteome</keyword>
<evidence type="ECO:0000256" key="1">
    <source>
        <dbReference type="SAM" id="MobiDB-lite"/>
    </source>
</evidence>
<gene>
    <name evidence="2" type="ORF">EV192_109133</name>
</gene>
<feature type="region of interest" description="Disordered" evidence="1">
    <location>
        <begin position="1"/>
        <end position="45"/>
    </location>
</feature>
<protein>
    <submittedName>
        <fullName evidence="2">Uncharacterized protein</fullName>
    </submittedName>
</protein>
<comment type="caution">
    <text evidence="2">The sequence shown here is derived from an EMBL/GenBank/DDBJ whole genome shotgun (WGS) entry which is preliminary data.</text>
</comment>
<dbReference type="AlphaFoldDB" id="A0A4R2J5K5"/>
<name>A0A4R2J5K5_9PSEU</name>
<dbReference type="EMBL" id="SLWS01000009">
    <property type="protein sequence ID" value="TCO54153.1"/>
    <property type="molecule type" value="Genomic_DNA"/>
</dbReference>
<sequence>MAGRGPTPKDPAKRRRRNADPTPPTVVAPDGQVRGPELPDTVDWPEQTRQWWNTWRTSPQAQSMTATDWDFLLDTALLHAELWSGVASVAPKLRLRVGKLGATPRIGSGCGCRSPNRAPSRPRPHGRAGTRI</sequence>
<feature type="region of interest" description="Disordered" evidence="1">
    <location>
        <begin position="105"/>
        <end position="132"/>
    </location>
</feature>